<dbReference type="STRING" id="1123291.SAMN04490355_10895"/>
<organism evidence="1 2">
    <name type="scientific">Pelosinus propionicus DSM 13327</name>
    <dbReference type="NCBI Taxonomy" id="1123291"/>
    <lineage>
        <taxon>Bacteria</taxon>
        <taxon>Bacillati</taxon>
        <taxon>Bacillota</taxon>
        <taxon>Negativicutes</taxon>
        <taxon>Selenomonadales</taxon>
        <taxon>Sporomusaceae</taxon>
        <taxon>Pelosinus</taxon>
    </lineage>
</organism>
<reference evidence="2" key="1">
    <citation type="submission" date="2016-10" db="EMBL/GenBank/DDBJ databases">
        <authorList>
            <person name="Varghese N."/>
            <person name="Submissions S."/>
        </authorList>
    </citation>
    <scope>NUCLEOTIDE SEQUENCE [LARGE SCALE GENOMIC DNA]</scope>
    <source>
        <strain evidence="2">DSM 13327</strain>
    </source>
</reference>
<proteinExistence type="predicted"/>
<name>A0A1I4QA22_9FIRM</name>
<evidence type="ECO:0000313" key="1">
    <source>
        <dbReference type="EMBL" id="SFM36535.1"/>
    </source>
</evidence>
<accession>A0A1I4QA22</accession>
<keyword evidence="2" id="KW-1185">Reference proteome</keyword>
<evidence type="ECO:0000313" key="2">
    <source>
        <dbReference type="Proteomes" id="UP000199520"/>
    </source>
</evidence>
<dbReference type="EMBL" id="FOTS01000089">
    <property type="protein sequence ID" value="SFM36535.1"/>
    <property type="molecule type" value="Genomic_DNA"/>
</dbReference>
<sequence>MKATINLELFIQNISPIPAINDVSTLIAEAFYQCLVLDEALQGECLLIQ</sequence>
<dbReference type="AlphaFoldDB" id="A0A1I4QA22"/>
<dbReference type="Proteomes" id="UP000199520">
    <property type="component" value="Unassembled WGS sequence"/>
</dbReference>
<protein>
    <submittedName>
        <fullName evidence="1">Uncharacterized protein</fullName>
    </submittedName>
</protein>
<gene>
    <name evidence="1" type="ORF">SAMN04490355_10895</name>
</gene>